<gene>
    <name evidence="1 3" type="primary">bpsA</name>
    <name evidence="3" type="ORF">BARAN1_0480</name>
</gene>
<sequence length="351" mass="38753">MDLADLAARVRQETRINASPRDMERVLAAILTSEDMWRVLELAEVPLLVVCSALRALAAEGRVRWDTGLIRLTAEGEEACARLGIAPVRTLDCPRCRGRGVEGGFLHDVATAFHRIAAHRPEASQEFDQGYVTEDTTIARIAMLWRRGDLAGKDLLVLGDDDLVSVAAALTRLPRRVAVLDADPRITSFVEEVASQEGLGIEAFAHDLRQPLPREVERQFDVFSCDPTESLPGFLLFAGRGVSALRGPGSAGYLGLTHAEASLAKWRAIQEELLAWGAVLTDLRDGFHTYVNWPYVEAMRGWEHLPVRRVPGRLEPWYRSALVRIELVTEAKVELGCVPGNIFLDDEAATT</sequence>
<dbReference type="InterPro" id="IPR014435">
    <property type="entry name" value="BpsA"/>
</dbReference>
<dbReference type="GO" id="GO:0006596">
    <property type="term" value="P:polyamine biosynthetic process"/>
    <property type="evidence" value="ECO:0007669"/>
    <property type="project" value="UniProtKB-UniRule"/>
</dbReference>
<dbReference type="KEGG" id="bana:BARAN1_0480"/>
<dbReference type="Gene3D" id="1.10.10.10">
    <property type="entry name" value="Winged helix-like DNA-binding domain superfamily/Winged helix DNA-binding domain"/>
    <property type="match status" value="1"/>
</dbReference>
<organism evidence="3 4">
    <name type="scientific">Candidatus Bipolaricaulis anaerobius</name>
    <dbReference type="NCBI Taxonomy" id="2026885"/>
    <lineage>
        <taxon>Bacteria</taxon>
        <taxon>Candidatus Bipolaricaulota</taxon>
        <taxon>Candidatus Bipolaricaulia</taxon>
        <taxon>Candidatus Bipolaricaulales</taxon>
        <taxon>Candidatus Bipolaricaulaceae</taxon>
        <taxon>Candidatus Bipolaricaulis</taxon>
    </lineage>
</organism>
<proteinExistence type="inferred from homology"/>
<comment type="subcellular location">
    <subcellularLocation>
        <location evidence="1">Cytoplasm</location>
    </subcellularLocation>
</comment>
<dbReference type="GO" id="GO:0016765">
    <property type="term" value="F:transferase activity, transferring alkyl or aryl (other than methyl) groups"/>
    <property type="evidence" value="ECO:0007669"/>
    <property type="project" value="UniProtKB-UniRule"/>
</dbReference>
<keyword evidence="1" id="KW-0963">Cytoplasm</keyword>
<dbReference type="InterPro" id="IPR036388">
    <property type="entry name" value="WH-like_DNA-bd_sf"/>
</dbReference>
<dbReference type="InterPro" id="IPR002723">
    <property type="entry name" value="BpsA_C"/>
</dbReference>
<name>A0A2X3MKT2_9BACT</name>
<dbReference type="PANTHER" id="PTHR23290">
    <property type="entry name" value="RRNA N6-ADENOSINE-METHYLTRANSFERASE METTL5"/>
    <property type="match status" value="1"/>
</dbReference>
<dbReference type="Gene3D" id="3.40.50.150">
    <property type="entry name" value="Vaccinia Virus protein VP39"/>
    <property type="match status" value="1"/>
</dbReference>
<dbReference type="RefSeq" id="WP_122030709.1">
    <property type="nucleotide sequence ID" value="NZ_LS483254.1"/>
</dbReference>
<dbReference type="InterPro" id="IPR051720">
    <property type="entry name" value="rRNA_MeTrfase/Polyamine_Synth"/>
</dbReference>
<evidence type="ECO:0000256" key="1">
    <source>
        <dbReference type="HAMAP-Rule" id="MF_01947"/>
    </source>
</evidence>
<keyword evidence="1" id="KW-0620">Polyamine biosynthesis</keyword>
<dbReference type="PIRSF" id="PIRSF005895">
    <property type="entry name" value="UCP005895_mtase"/>
    <property type="match status" value="1"/>
</dbReference>
<dbReference type="AlphaFoldDB" id="A0A2X3MKT2"/>
<evidence type="ECO:0000259" key="2">
    <source>
        <dbReference type="Pfam" id="PF01861"/>
    </source>
</evidence>
<dbReference type="PANTHER" id="PTHR23290:SF0">
    <property type="entry name" value="RRNA N6-ADENOSINE-METHYLTRANSFERASE METTL5"/>
    <property type="match status" value="1"/>
</dbReference>
<dbReference type="OrthoDB" id="7593728at2"/>
<dbReference type="GO" id="GO:0005737">
    <property type="term" value="C:cytoplasm"/>
    <property type="evidence" value="ECO:0007669"/>
    <property type="project" value="UniProtKB-SubCell"/>
</dbReference>
<dbReference type="Pfam" id="PF01861">
    <property type="entry name" value="BpsA_C"/>
    <property type="match status" value="1"/>
</dbReference>
<keyword evidence="1 3" id="KW-0808">Transferase</keyword>
<accession>A0A2X3MKT2</accession>
<dbReference type="EC" id="2.5.1.128" evidence="1"/>
<feature type="domain" description="N(4)-bis(aminopropyl)spermidine synthase C-terminal" evidence="2">
    <location>
        <begin position="108"/>
        <end position="338"/>
    </location>
</feature>
<evidence type="ECO:0000313" key="3">
    <source>
        <dbReference type="EMBL" id="SQD92504.1"/>
    </source>
</evidence>
<dbReference type="Proteomes" id="UP000249818">
    <property type="component" value="Chromosome BARAN1"/>
</dbReference>
<comment type="similarity">
    <text evidence="1">Belongs to the branched-chain polyamine synthase family.</text>
</comment>
<comment type="function">
    <text evidence="1">Involved in the biosynthesis of branched-chain polyamines, which support the growth of thermophiles under high-temperature conditions. Catalyzes the sequential condensation of spermidine with the aminopropyl groups of decarboxylated S-adenosylmethionines to produce N(4)-bis(aminopropyl)spermidine via N(4)-aminopropylspermidine.</text>
</comment>
<reference evidence="4" key="1">
    <citation type="submission" date="2018-05" db="EMBL/GenBank/DDBJ databases">
        <authorList>
            <person name="Hao L."/>
        </authorList>
    </citation>
    <scope>NUCLEOTIDE SEQUENCE [LARGE SCALE GENOMIC DNA]</scope>
</reference>
<comment type="catalytic activity">
    <reaction evidence="1">
        <text>2 S-adenosyl 3-(methylsulfanyl)propylamine + spermidine = N(4)-bis(aminopropyl)spermidine + 2 S-methyl-5'-thioadenosine + 2 H(+)</text>
        <dbReference type="Rhea" id="RHEA:44132"/>
        <dbReference type="ChEBI" id="CHEBI:15378"/>
        <dbReference type="ChEBI" id="CHEBI:17509"/>
        <dbReference type="ChEBI" id="CHEBI:57443"/>
        <dbReference type="ChEBI" id="CHEBI:57834"/>
        <dbReference type="ChEBI" id="CHEBI:82771"/>
        <dbReference type="EC" id="2.5.1.128"/>
    </reaction>
</comment>
<keyword evidence="4" id="KW-1185">Reference proteome</keyword>
<comment type="pathway">
    <text evidence="1">Amine and polyamine biosynthesis.</text>
</comment>
<evidence type="ECO:0000313" key="4">
    <source>
        <dbReference type="Proteomes" id="UP000249818"/>
    </source>
</evidence>
<dbReference type="EMBL" id="LS483254">
    <property type="protein sequence ID" value="SQD92504.1"/>
    <property type="molecule type" value="Genomic_DNA"/>
</dbReference>
<dbReference type="InterPro" id="IPR029063">
    <property type="entry name" value="SAM-dependent_MTases_sf"/>
</dbReference>
<protein>
    <recommendedName>
        <fullName evidence="1">N(4)-bis(aminopropyl)spermidine synthase</fullName>
        <ecNumber evidence="1">2.5.1.128</ecNumber>
    </recommendedName>
    <alternativeName>
        <fullName evidence="1">Branched-chain polyamine synthase A</fullName>
    </alternativeName>
</protein>
<dbReference type="HAMAP" id="MF_01947">
    <property type="entry name" value="Aminopropyltransf_BpsA"/>
    <property type="match status" value="1"/>
</dbReference>